<evidence type="ECO:0000313" key="1">
    <source>
        <dbReference type="EMBL" id="NYI85644.1"/>
    </source>
</evidence>
<comment type="caution">
    <text evidence="1">The sequence shown here is derived from an EMBL/GenBank/DDBJ whole genome shotgun (WGS) entry which is preliminary data.</text>
</comment>
<evidence type="ECO:0000313" key="2">
    <source>
        <dbReference type="Proteomes" id="UP000587002"/>
    </source>
</evidence>
<dbReference type="Proteomes" id="UP000587002">
    <property type="component" value="Unassembled WGS sequence"/>
</dbReference>
<protein>
    <submittedName>
        <fullName evidence="1">Uncharacterized protein (DUF2267 family)</fullName>
    </submittedName>
</protein>
<dbReference type="AlphaFoldDB" id="A0A853ALN6"/>
<dbReference type="InterPro" id="IPR038282">
    <property type="entry name" value="DUF2267_sf"/>
</dbReference>
<keyword evidence="2" id="KW-1185">Reference proteome</keyword>
<dbReference type="RefSeq" id="WP_179723516.1">
    <property type="nucleotide sequence ID" value="NZ_BAABFH010000001.1"/>
</dbReference>
<proteinExistence type="predicted"/>
<accession>A0A853ALN6</accession>
<gene>
    <name evidence="1" type="ORF">HNR68_004274</name>
</gene>
<dbReference type="InterPro" id="IPR018727">
    <property type="entry name" value="DUF2267"/>
</dbReference>
<dbReference type="EMBL" id="JACCFJ010000001">
    <property type="protein sequence ID" value="NYI85644.1"/>
    <property type="molecule type" value="Genomic_DNA"/>
</dbReference>
<dbReference type="Gene3D" id="1.10.490.110">
    <property type="entry name" value="Uncharacterized conserved protein DUF2267"/>
    <property type="match status" value="1"/>
</dbReference>
<sequence>MRGEAFVAEVGRRTGLPEREAAAVVRATLLTLAQRVPGATASRLAAEVEPGFARYLRGTPGAAPEEFDICEFIDRVSTYSGLGTPESTYGARVVFELLHGVVDAQTLVEVRAALSCDLHVFLDAGKPARGTD</sequence>
<organism evidence="1 2">
    <name type="scientific">Saccharopolyspora hordei</name>
    <dbReference type="NCBI Taxonomy" id="1838"/>
    <lineage>
        <taxon>Bacteria</taxon>
        <taxon>Bacillati</taxon>
        <taxon>Actinomycetota</taxon>
        <taxon>Actinomycetes</taxon>
        <taxon>Pseudonocardiales</taxon>
        <taxon>Pseudonocardiaceae</taxon>
        <taxon>Saccharopolyspora</taxon>
    </lineage>
</organism>
<reference evidence="1 2" key="1">
    <citation type="submission" date="2020-07" db="EMBL/GenBank/DDBJ databases">
        <title>Sequencing the genomes of 1000 actinobacteria strains.</title>
        <authorList>
            <person name="Klenk H.-P."/>
        </authorList>
    </citation>
    <scope>NUCLEOTIDE SEQUENCE [LARGE SCALE GENOMIC DNA]</scope>
    <source>
        <strain evidence="1 2">DSM 44065</strain>
    </source>
</reference>
<name>A0A853ALN6_9PSEU</name>
<dbReference type="Pfam" id="PF10025">
    <property type="entry name" value="DUF2267"/>
    <property type="match status" value="1"/>
</dbReference>